<evidence type="ECO:0000256" key="5">
    <source>
        <dbReference type="ARBA" id="ARBA00023239"/>
    </source>
</evidence>
<feature type="chain" id="PRO_5035456765" evidence="6">
    <location>
        <begin position="23"/>
        <end position="181"/>
    </location>
</feature>
<evidence type="ECO:0000313" key="8">
    <source>
        <dbReference type="Proteomes" id="UP000811619"/>
    </source>
</evidence>
<keyword evidence="6" id="KW-0732">Signal</keyword>
<gene>
    <name evidence="7" type="ORF">E4U42_007357</name>
</gene>
<dbReference type="InterPro" id="IPR000026">
    <property type="entry name" value="N1-like"/>
</dbReference>
<organism evidence="7 8">
    <name type="scientific">Claviceps africana</name>
    <dbReference type="NCBI Taxonomy" id="83212"/>
    <lineage>
        <taxon>Eukaryota</taxon>
        <taxon>Fungi</taxon>
        <taxon>Dikarya</taxon>
        <taxon>Ascomycota</taxon>
        <taxon>Pezizomycotina</taxon>
        <taxon>Sordariomycetes</taxon>
        <taxon>Hypocreomycetidae</taxon>
        <taxon>Hypocreales</taxon>
        <taxon>Clavicipitaceae</taxon>
        <taxon>Claviceps</taxon>
    </lineage>
</organism>
<accession>A0A8K0J188</accession>
<evidence type="ECO:0000256" key="3">
    <source>
        <dbReference type="ARBA" id="ARBA00022801"/>
    </source>
</evidence>
<dbReference type="GO" id="GO:0016787">
    <property type="term" value="F:hydrolase activity"/>
    <property type="evidence" value="ECO:0007669"/>
    <property type="project" value="UniProtKB-KW"/>
</dbReference>
<dbReference type="AlphaFoldDB" id="A0A8K0J188"/>
<name>A0A8K0J188_9HYPO</name>
<keyword evidence="4" id="KW-1015">Disulfide bond</keyword>
<reference evidence="7" key="1">
    <citation type="journal article" date="2020" name="bioRxiv">
        <title>Whole genome comparisons of ergot fungi reveals the divergence and evolution of species within the genus Claviceps are the result of varying mechanisms driving genome evolution and host range expansion.</title>
        <authorList>
            <person name="Wyka S.A."/>
            <person name="Mondo S.J."/>
            <person name="Liu M."/>
            <person name="Dettman J."/>
            <person name="Nalam V."/>
            <person name="Broders K.D."/>
        </authorList>
    </citation>
    <scope>NUCLEOTIDE SEQUENCE</scope>
    <source>
        <strain evidence="7">CCC 489</strain>
    </source>
</reference>
<dbReference type="PANTHER" id="PTHR42104:SF2">
    <property type="entry name" value="GUANYL-SPECIFIC RIBONUCLEASE, PUTATIVE (AFU_ORTHOLOGUE AFUA_4G01200)-RELATED"/>
    <property type="match status" value="1"/>
</dbReference>
<feature type="signal peptide" evidence="6">
    <location>
        <begin position="1"/>
        <end position="22"/>
    </location>
</feature>
<protein>
    <submittedName>
        <fullName evidence="7">Uncharacterized protein</fullName>
    </submittedName>
</protein>
<evidence type="ECO:0000256" key="4">
    <source>
        <dbReference type="ARBA" id="ARBA00023157"/>
    </source>
</evidence>
<evidence type="ECO:0000256" key="1">
    <source>
        <dbReference type="ARBA" id="ARBA00022722"/>
    </source>
</evidence>
<dbReference type="InterPro" id="IPR016191">
    <property type="entry name" value="Ribonuclease/ribotoxin"/>
</dbReference>
<keyword evidence="1" id="KW-0540">Nuclease</keyword>
<dbReference type="SUPFAM" id="SSF53933">
    <property type="entry name" value="Microbial ribonucleases"/>
    <property type="match status" value="1"/>
</dbReference>
<dbReference type="OrthoDB" id="5425539at2759"/>
<dbReference type="GO" id="GO:0003723">
    <property type="term" value="F:RNA binding"/>
    <property type="evidence" value="ECO:0007669"/>
    <property type="project" value="InterPro"/>
</dbReference>
<keyword evidence="8" id="KW-1185">Reference proteome</keyword>
<proteinExistence type="predicted"/>
<dbReference type="GO" id="GO:0046589">
    <property type="term" value="F:ribonuclease T1 activity"/>
    <property type="evidence" value="ECO:0007669"/>
    <property type="project" value="UniProtKB-EC"/>
</dbReference>
<keyword evidence="2" id="KW-0255">Endonuclease</keyword>
<dbReference type="EMBL" id="SRPY01000830">
    <property type="protein sequence ID" value="KAG5917189.1"/>
    <property type="molecule type" value="Genomic_DNA"/>
</dbReference>
<dbReference type="Proteomes" id="UP000811619">
    <property type="component" value="Unassembled WGS sequence"/>
</dbReference>
<dbReference type="Gene3D" id="3.10.450.30">
    <property type="entry name" value="Microbial ribonucleases"/>
    <property type="match status" value="1"/>
</dbReference>
<dbReference type="Pfam" id="PF00545">
    <property type="entry name" value="Ribonuclease"/>
    <property type="match status" value="1"/>
</dbReference>
<keyword evidence="3" id="KW-0378">Hydrolase</keyword>
<evidence type="ECO:0000313" key="7">
    <source>
        <dbReference type="EMBL" id="KAG5917189.1"/>
    </source>
</evidence>
<evidence type="ECO:0000256" key="6">
    <source>
        <dbReference type="SAM" id="SignalP"/>
    </source>
</evidence>
<dbReference type="PANTHER" id="PTHR42104">
    <property type="entry name" value="EXTRACELLULAR GUANYL-SPECIFIC RIBONUCLEASE RNTA (AFU_ORTHOLOGUE AFUA_4G03230)"/>
    <property type="match status" value="1"/>
</dbReference>
<sequence>MRFSGLFTSLMLGISMTSTSFANPLDGSAELQDRSAELQDRSSVLEERGLTLKVIRGPTKDATCPHRERVGNFGPYARHKYTENQIKAAFRHGAQLAAAGKQVGDRKYPHDFRNAEGLPFHCGKNKMEFPITINNRVYNGGPSDNIPDRVVFGYKKTKKEFQVTYCGVMRHGPRRDFLLCP</sequence>
<comment type="caution">
    <text evidence="7">The sequence shown here is derived from an EMBL/GenBank/DDBJ whole genome shotgun (WGS) entry which is preliminary data.</text>
</comment>
<keyword evidence="5" id="KW-0456">Lyase</keyword>
<evidence type="ECO:0000256" key="2">
    <source>
        <dbReference type="ARBA" id="ARBA00022759"/>
    </source>
</evidence>